<dbReference type="RefSeq" id="WP_016924204.1">
    <property type="nucleotide sequence ID" value="NZ_KB235933.1"/>
</dbReference>
<dbReference type="InterPro" id="IPR051082">
    <property type="entry name" value="Pentapeptide-BTB/POZ_domain"/>
</dbReference>
<evidence type="ECO:0000313" key="4">
    <source>
        <dbReference type="Proteomes" id="UP000034681"/>
    </source>
</evidence>
<feature type="repeat" description="TPR" evidence="1">
    <location>
        <begin position="142"/>
        <end position="175"/>
    </location>
</feature>
<evidence type="ECO:0000313" key="3">
    <source>
        <dbReference type="EMBL" id="KKI99744.1"/>
    </source>
</evidence>
<dbReference type="SUPFAM" id="SSF141571">
    <property type="entry name" value="Pentapeptide repeat-like"/>
    <property type="match status" value="1"/>
</dbReference>
<feature type="signal peptide" evidence="2">
    <location>
        <begin position="1"/>
        <end position="24"/>
    </location>
</feature>
<dbReference type="Gene3D" id="1.25.40.10">
    <property type="entry name" value="Tetratricopeptide repeat domain"/>
    <property type="match status" value="1"/>
</dbReference>
<dbReference type="PANTHER" id="PTHR14136">
    <property type="entry name" value="BTB_POZ DOMAIN-CONTAINING PROTEIN KCTD9"/>
    <property type="match status" value="1"/>
</dbReference>
<feature type="chain" id="PRO_5005639428" evidence="2">
    <location>
        <begin position="25"/>
        <end position="259"/>
    </location>
</feature>
<dbReference type="InterPro" id="IPR001646">
    <property type="entry name" value="5peptide_repeat"/>
</dbReference>
<dbReference type="EMBL" id="AJTX02000004">
    <property type="protein sequence ID" value="KKI99744.1"/>
    <property type="molecule type" value="Genomic_DNA"/>
</dbReference>
<comment type="caution">
    <text evidence="3">The sequence shown here is derived from an EMBL/GenBank/DDBJ whole genome shotgun (WGS) entry which is preliminary data.</text>
</comment>
<keyword evidence="2" id="KW-0732">Signal</keyword>
<reference evidence="3" key="1">
    <citation type="submission" date="2012-04" db="EMBL/GenBank/DDBJ databases">
        <authorList>
            <person name="Borisov I.G."/>
            <person name="Ivanikova N.V."/>
            <person name="Pinevich A.V."/>
        </authorList>
    </citation>
    <scope>NUCLEOTIDE SEQUENCE</scope>
    <source>
        <strain evidence="3">CALU 1027</strain>
    </source>
</reference>
<organism evidence="3 4">
    <name type="scientific">Prochlorothrix hollandica PCC 9006 = CALU 1027</name>
    <dbReference type="NCBI Taxonomy" id="317619"/>
    <lineage>
        <taxon>Bacteria</taxon>
        <taxon>Bacillati</taxon>
        <taxon>Cyanobacteriota</taxon>
        <taxon>Cyanophyceae</taxon>
        <taxon>Prochlorotrichales</taxon>
        <taxon>Prochlorotrichaceae</taxon>
        <taxon>Prochlorothrix</taxon>
    </lineage>
</organism>
<dbReference type="SMART" id="SM00028">
    <property type="entry name" value="TPR"/>
    <property type="match status" value="2"/>
</dbReference>
<evidence type="ECO:0000256" key="2">
    <source>
        <dbReference type="SAM" id="SignalP"/>
    </source>
</evidence>
<dbReference type="Pfam" id="PF00805">
    <property type="entry name" value="Pentapeptide"/>
    <property type="match status" value="1"/>
</dbReference>
<dbReference type="eggNOG" id="COG1357">
    <property type="taxonomic scope" value="Bacteria"/>
</dbReference>
<accession>A0A0M2PUF4</accession>
<keyword evidence="4" id="KW-1185">Reference proteome</keyword>
<dbReference type="Proteomes" id="UP000034681">
    <property type="component" value="Unassembled WGS sequence"/>
</dbReference>
<dbReference type="Gene3D" id="2.160.20.80">
    <property type="entry name" value="E3 ubiquitin-protein ligase SopA"/>
    <property type="match status" value="1"/>
</dbReference>
<name>A0A0M2PUF4_PROHO</name>
<dbReference type="Pfam" id="PF00515">
    <property type="entry name" value="TPR_1"/>
    <property type="match status" value="1"/>
</dbReference>
<dbReference type="InterPro" id="IPR019734">
    <property type="entry name" value="TPR_rpt"/>
</dbReference>
<gene>
    <name evidence="3" type="ORF">PROH_07665</name>
</gene>
<evidence type="ECO:0000256" key="1">
    <source>
        <dbReference type="PROSITE-ProRule" id="PRU00339"/>
    </source>
</evidence>
<dbReference type="AlphaFoldDB" id="A0A0M2PUF4"/>
<dbReference type="PROSITE" id="PS50005">
    <property type="entry name" value="TPR"/>
    <property type="match status" value="1"/>
</dbReference>
<keyword evidence="1" id="KW-0802">TPR repeat</keyword>
<dbReference type="InterPro" id="IPR011990">
    <property type="entry name" value="TPR-like_helical_dom_sf"/>
</dbReference>
<protein>
    <submittedName>
        <fullName evidence="3">Uncharacterized protein</fullName>
    </submittedName>
</protein>
<dbReference type="SUPFAM" id="SSF48452">
    <property type="entry name" value="TPR-like"/>
    <property type="match status" value="1"/>
</dbReference>
<sequence length="259" mass="27471">MKITSLTLSALAVLGFSWSQPVLAQDADQLRQLLADGSCPQCNLRRAGLVLADLEQANLEQADLAGSNLSRANLAGANLRGANLQGVSLVGANLMGADLKDADLSGADLRDAYVIGAILDGTQMDYANLQGTVGLPSSAGRFEDFHNWGVAAAKAGRHGEAIEYYNEALSRNPDFALTYLSRAISRQNLNDVPGAIADSQAAAQLFEAQNNSQGQEVANNLALVLEQSQDPNARRSGGFLNTVRNTVQSVTPLLLRFLF</sequence>
<dbReference type="OrthoDB" id="481042at2"/>
<proteinExistence type="predicted"/>
<dbReference type="STRING" id="317619.GCA_000332315_00272"/>
<dbReference type="PANTHER" id="PTHR14136:SF17">
    <property type="entry name" value="BTB_POZ DOMAIN-CONTAINING PROTEIN KCTD9"/>
    <property type="match status" value="1"/>
</dbReference>